<evidence type="ECO:0000313" key="1">
    <source>
        <dbReference type="EMBL" id="KAI5657594.1"/>
    </source>
</evidence>
<evidence type="ECO:0000313" key="2">
    <source>
        <dbReference type="Proteomes" id="UP001060085"/>
    </source>
</evidence>
<dbReference type="EMBL" id="CM044706">
    <property type="protein sequence ID" value="KAI5657594.1"/>
    <property type="molecule type" value="Genomic_DNA"/>
</dbReference>
<organism evidence="1 2">
    <name type="scientific">Catharanthus roseus</name>
    <name type="common">Madagascar periwinkle</name>
    <name type="synonym">Vinca rosea</name>
    <dbReference type="NCBI Taxonomy" id="4058"/>
    <lineage>
        <taxon>Eukaryota</taxon>
        <taxon>Viridiplantae</taxon>
        <taxon>Streptophyta</taxon>
        <taxon>Embryophyta</taxon>
        <taxon>Tracheophyta</taxon>
        <taxon>Spermatophyta</taxon>
        <taxon>Magnoliopsida</taxon>
        <taxon>eudicotyledons</taxon>
        <taxon>Gunneridae</taxon>
        <taxon>Pentapetalae</taxon>
        <taxon>asterids</taxon>
        <taxon>lamiids</taxon>
        <taxon>Gentianales</taxon>
        <taxon>Apocynaceae</taxon>
        <taxon>Rauvolfioideae</taxon>
        <taxon>Vinceae</taxon>
        <taxon>Catharanthinae</taxon>
        <taxon>Catharanthus</taxon>
    </lineage>
</organism>
<reference evidence="2" key="1">
    <citation type="journal article" date="2023" name="Nat. Plants">
        <title>Single-cell RNA sequencing provides a high-resolution roadmap for understanding the multicellular compartmentation of specialized metabolism.</title>
        <authorList>
            <person name="Sun S."/>
            <person name="Shen X."/>
            <person name="Li Y."/>
            <person name="Li Y."/>
            <person name="Wang S."/>
            <person name="Li R."/>
            <person name="Zhang H."/>
            <person name="Shen G."/>
            <person name="Guo B."/>
            <person name="Wei J."/>
            <person name="Xu J."/>
            <person name="St-Pierre B."/>
            <person name="Chen S."/>
            <person name="Sun C."/>
        </authorList>
    </citation>
    <scope>NUCLEOTIDE SEQUENCE [LARGE SCALE GENOMIC DNA]</scope>
</reference>
<protein>
    <submittedName>
        <fullName evidence="1">Uncharacterized protein</fullName>
    </submittedName>
</protein>
<comment type="caution">
    <text evidence="1">The sequence shown here is derived from an EMBL/GenBank/DDBJ whole genome shotgun (WGS) entry which is preliminary data.</text>
</comment>
<dbReference type="Proteomes" id="UP001060085">
    <property type="component" value="Linkage Group LG06"/>
</dbReference>
<keyword evidence="2" id="KW-1185">Reference proteome</keyword>
<proteinExistence type="predicted"/>
<accession>A0ACC0A9V0</accession>
<sequence>MSRGLALCVASPPYEGIFRTTCLYRWRVRPKAVLHLTLYHALWKGSPVRVAQGGLIGNPKARYLLVYMSCEVEKSNVCTMCFRVQAGIGYGMPEFVLMTPFKDPDSVH</sequence>
<name>A0ACC0A9V0_CATRO</name>
<gene>
    <name evidence="1" type="ORF">M9H77_26387</name>
</gene>